<evidence type="ECO:0000313" key="3">
    <source>
        <dbReference type="EMBL" id="CAC5404904.1"/>
    </source>
</evidence>
<organism evidence="3 4">
    <name type="scientific">Mytilus coruscus</name>
    <name type="common">Sea mussel</name>
    <dbReference type="NCBI Taxonomy" id="42192"/>
    <lineage>
        <taxon>Eukaryota</taxon>
        <taxon>Metazoa</taxon>
        <taxon>Spiralia</taxon>
        <taxon>Lophotrochozoa</taxon>
        <taxon>Mollusca</taxon>
        <taxon>Bivalvia</taxon>
        <taxon>Autobranchia</taxon>
        <taxon>Pteriomorphia</taxon>
        <taxon>Mytilida</taxon>
        <taxon>Mytiloidea</taxon>
        <taxon>Mytilidae</taxon>
        <taxon>Mytilinae</taxon>
        <taxon>Mytilus</taxon>
    </lineage>
</organism>
<evidence type="ECO:0000256" key="1">
    <source>
        <dbReference type="SAM" id="Coils"/>
    </source>
</evidence>
<name>A0A6J8DCT3_MYTCO</name>
<gene>
    <name evidence="3" type="ORF">MCOR_38642</name>
</gene>
<feature type="coiled-coil region" evidence="1">
    <location>
        <begin position="86"/>
        <end position="113"/>
    </location>
</feature>
<evidence type="ECO:0000256" key="2">
    <source>
        <dbReference type="SAM" id="MobiDB-lite"/>
    </source>
</evidence>
<sequence>MNIYGIPIVYDRNHPKLENNANRQMEFKGVAYDESSFQRPQTNSTFVRHERNSRPEHEKEIVNKNPRINDLVLSLKVKEELHNEEVEQLNNFIKFQGKQNDELEKQRRFAESTLYSVQTSVESANRGPYQELQQEKQTVQEWIKICEKQSEDITHYRSLWETLKSN</sequence>
<dbReference type="EMBL" id="CACVKT020007047">
    <property type="protein sequence ID" value="CAC5404904.1"/>
    <property type="molecule type" value="Genomic_DNA"/>
</dbReference>
<dbReference type="AlphaFoldDB" id="A0A6J8DCT3"/>
<accession>A0A6J8DCT3</accession>
<evidence type="ECO:0000313" key="4">
    <source>
        <dbReference type="Proteomes" id="UP000507470"/>
    </source>
</evidence>
<reference evidence="3 4" key="1">
    <citation type="submission" date="2020-06" db="EMBL/GenBank/DDBJ databases">
        <authorList>
            <person name="Li R."/>
            <person name="Bekaert M."/>
        </authorList>
    </citation>
    <scope>NUCLEOTIDE SEQUENCE [LARGE SCALE GENOMIC DNA]</scope>
    <source>
        <strain evidence="4">wild</strain>
    </source>
</reference>
<feature type="region of interest" description="Disordered" evidence="2">
    <location>
        <begin position="38"/>
        <end position="58"/>
    </location>
</feature>
<dbReference type="Proteomes" id="UP000507470">
    <property type="component" value="Unassembled WGS sequence"/>
</dbReference>
<keyword evidence="1" id="KW-0175">Coiled coil</keyword>
<proteinExistence type="predicted"/>
<feature type="compositionally biased region" description="Basic and acidic residues" evidence="2">
    <location>
        <begin position="47"/>
        <end position="58"/>
    </location>
</feature>
<protein>
    <submittedName>
        <fullName evidence="3">Uncharacterized protein</fullName>
    </submittedName>
</protein>
<keyword evidence="4" id="KW-1185">Reference proteome</keyword>